<dbReference type="PANTHER" id="PTHR12526">
    <property type="entry name" value="GLYCOSYLTRANSFERASE"/>
    <property type="match status" value="1"/>
</dbReference>
<evidence type="ECO:0000313" key="3">
    <source>
        <dbReference type="Proteomes" id="UP000027442"/>
    </source>
</evidence>
<keyword evidence="2" id="KW-0808">Transferase</keyword>
<feature type="domain" description="Glycosyl transferase family 1" evidence="1">
    <location>
        <begin position="216"/>
        <end position="373"/>
    </location>
</feature>
<dbReference type="PATRIC" id="fig|1122985.7.peg.227"/>
<dbReference type="Pfam" id="PF00534">
    <property type="entry name" value="Glycos_transf_1"/>
    <property type="match status" value="1"/>
</dbReference>
<dbReference type="GO" id="GO:0016757">
    <property type="term" value="F:glycosyltransferase activity"/>
    <property type="evidence" value="ECO:0007669"/>
    <property type="project" value="InterPro"/>
</dbReference>
<organism evidence="2 3">
    <name type="scientific">Hoylesella loescheii DSM 19665 = JCM 12249 = ATCC 15930</name>
    <dbReference type="NCBI Taxonomy" id="1122985"/>
    <lineage>
        <taxon>Bacteria</taxon>
        <taxon>Pseudomonadati</taxon>
        <taxon>Bacteroidota</taxon>
        <taxon>Bacteroidia</taxon>
        <taxon>Bacteroidales</taxon>
        <taxon>Prevotellaceae</taxon>
        <taxon>Hoylesella</taxon>
    </lineage>
</organism>
<protein>
    <submittedName>
        <fullName evidence="2">Glycosyltransferase, group 1 family protein</fullName>
    </submittedName>
</protein>
<accession>A0A069QUS7</accession>
<dbReference type="eggNOG" id="COG0438">
    <property type="taxonomic scope" value="Bacteria"/>
</dbReference>
<keyword evidence="3" id="KW-1185">Reference proteome</keyword>
<evidence type="ECO:0000313" key="2">
    <source>
        <dbReference type="EMBL" id="KDR53611.1"/>
    </source>
</evidence>
<dbReference type="Gene3D" id="3.40.50.2000">
    <property type="entry name" value="Glycogen Phosphorylase B"/>
    <property type="match status" value="2"/>
</dbReference>
<evidence type="ECO:0000259" key="1">
    <source>
        <dbReference type="Pfam" id="PF00534"/>
    </source>
</evidence>
<comment type="caution">
    <text evidence="2">The sequence shown here is derived from an EMBL/GenBank/DDBJ whole genome shotgun (WGS) entry which is preliminary data.</text>
</comment>
<dbReference type="EMBL" id="JNGW01000013">
    <property type="protein sequence ID" value="KDR53611.1"/>
    <property type="molecule type" value="Genomic_DNA"/>
</dbReference>
<gene>
    <name evidence="2" type="ORF">HMPREF1991_00218</name>
</gene>
<dbReference type="Proteomes" id="UP000027442">
    <property type="component" value="Unassembled WGS sequence"/>
</dbReference>
<dbReference type="RefSeq" id="WP_018966438.1">
    <property type="nucleotide sequence ID" value="NZ_KB899210.1"/>
</dbReference>
<dbReference type="PANTHER" id="PTHR12526:SF630">
    <property type="entry name" value="GLYCOSYLTRANSFERASE"/>
    <property type="match status" value="1"/>
</dbReference>
<dbReference type="InterPro" id="IPR001296">
    <property type="entry name" value="Glyco_trans_1"/>
</dbReference>
<proteinExistence type="predicted"/>
<dbReference type="HOGENOM" id="CLU_009583_0_0_10"/>
<name>A0A069QUS7_HOYLO</name>
<dbReference type="CDD" id="cd03811">
    <property type="entry name" value="GT4_GT28_WabH-like"/>
    <property type="match status" value="1"/>
</dbReference>
<reference evidence="2 3" key="1">
    <citation type="submission" date="2013-08" db="EMBL/GenBank/DDBJ databases">
        <authorList>
            <person name="Weinstock G."/>
            <person name="Sodergren E."/>
            <person name="Wylie T."/>
            <person name="Fulton L."/>
            <person name="Fulton R."/>
            <person name="Fronick C."/>
            <person name="O'Laughlin M."/>
            <person name="Godfrey J."/>
            <person name="Miner T."/>
            <person name="Herter B."/>
            <person name="Appelbaum E."/>
            <person name="Cordes M."/>
            <person name="Lek S."/>
            <person name="Wollam A."/>
            <person name="Pepin K.H."/>
            <person name="Palsikar V.B."/>
            <person name="Mitreva M."/>
            <person name="Wilson R.K."/>
        </authorList>
    </citation>
    <scope>NUCLEOTIDE SEQUENCE [LARGE SCALE GENOMIC DNA]</scope>
    <source>
        <strain evidence="2 3">ATCC 15930</strain>
    </source>
</reference>
<sequence>MEKKNLTFLINRFLDGGMETIMLEYINYLNNTGNYNITLAIGLCMKGQEMFHDRIPKNVKTLYLVSNPILLKWKRDSPSGSYIKRRTIKLFDEFILNPVRRVLTQYRLAKLAKTNDVIIDFDHSFSAFLRTLPVTKIVFFHVSLAVNIKNDRRHMERVKRRILTYDHIVTISQAMYEEAVEFFSDAKNRITMIYNAIDDVKVSHLSQSGVEDNRINKPFILTVMRLEEIQKDITTLIQAYRILCETYHHSEELYVIGKGDSLEQLQATAKECGVSDQVHFLGFKSNPYPWIRKCKIFVQSSKYEGLPTTMIEALFLDKIIVATDCPTGPREILDGGNAGLLTPLKDASALAKAMHVALTDTSLQERIHEEIKKHRFVFSFESSGKKLEQLF</sequence>
<dbReference type="SUPFAM" id="SSF53756">
    <property type="entry name" value="UDP-Glycosyltransferase/glycogen phosphorylase"/>
    <property type="match status" value="1"/>
</dbReference>
<dbReference type="AlphaFoldDB" id="A0A069QUS7"/>